<dbReference type="InterPro" id="IPR023379">
    <property type="entry name" value="BART_dom"/>
</dbReference>
<comment type="caution">
    <text evidence="11">The sequence shown here is derived from an EMBL/GenBank/DDBJ whole genome shotgun (WGS) entry which is preliminary data.</text>
</comment>
<gene>
    <name evidence="11" type="ORF">TeGR_g3484</name>
</gene>
<dbReference type="Gene3D" id="1.20.1520.10">
    <property type="entry name" value="ADP-ribosylation factor-like 2-binding protein, domain"/>
    <property type="match status" value="1"/>
</dbReference>
<keyword evidence="5" id="KW-0963">Cytoplasm</keyword>
<comment type="subcellular location">
    <subcellularLocation>
        <location evidence="1">Cell projection</location>
        <location evidence="1">Cilium</location>
    </subcellularLocation>
    <subcellularLocation>
        <location evidence="2">Cytoplasm</location>
    </subcellularLocation>
</comment>
<protein>
    <recommendedName>
        <fullName evidence="4">Cilia- and flagella-associated protein 36</fullName>
    </recommendedName>
    <alternativeName>
        <fullName evidence="9">Coiled-coil domain-containing protein 104</fullName>
    </alternativeName>
</protein>
<evidence type="ECO:0000256" key="3">
    <source>
        <dbReference type="ARBA" id="ARBA00007460"/>
    </source>
</evidence>
<organism evidence="11 12">
    <name type="scientific">Tetraparma gracilis</name>
    <dbReference type="NCBI Taxonomy" id="2962635"/>
    <lineage>
        <taxon>Eukaryota</taxon>
        <taxon>Sar</taxon>
        <taxon>Stramenopiles</taxon>
        <taxon>Ochrophyta</taxon>
        <taxon>Bolidophyceae</taxon>
        <taxon>Parmales</taxon>
        <taxon>Triparmaceae</taxon>
        <taxon>Tetraparma</taxon>
    </lineage>
</organism>
<evidence type="ECO:0000313" key="12">
    <source>
        <dbReference type="Proteomes" id="UP001165060"/>
    </source>
</evidence>
<comment type="similarity">
    <text evidence="3">Belongs to the CFAP36 family.</text>
</comment>
<dbReference type="InterPro" id="IPR042541">
    <property type="entry name" value="BART_sf"/>
</dbReference>
<accession>A0ABQ6MH47</accession>
<dbReference type="PANTHER" id="PTHR21532">
    <property type="entry name" value="PHOSPHODIESTERASE HL"/>
    <property type="match status" value="1"/>
</dbReference>
<proteinExistence type="inferred from homology"/>
<evidence type="ECO:0000256" key="2">
    <source>
        <dbReference type="ARBA" id="ARBA00004496"/>
    </source>
</evidence>
<evidence type="ECO:0000256" key="9">
    <source>
        <dbReference type="ARBA" id="ARBA00031593"/>
    </source>
</evidence>
<evidence type="ECO:0000256" key="5">
    <source>
        <dbReference type="ARBA" id="ARBA00022490"/>
    </source>
</evidence>
<sequence length="205" mass="23751">MPGNNEESKEGGDDDIVRKFTEYCCQGDVQDHVDRFVDENCETFQGASLDEEGRLEWTDLHKSYTEMVELCLESFCKENDITNDAIFEKLSELNNDDDVNQDFLPAVIKLCEYSFFFANMVETANARKDAREAEAMKEDAVDERVEFNLSGRYAIASDYTDPNGVDEYYKFCGAPWYFRKLLVAATQRMQEVIIQHDEKKQLTFK</sequence>
<evidence type="ECO:0000256" key="6">
    <source>
        <dbReference type="ARBA" id="ARBA00023054"/>
    </source>
</evidence>
<keyword evidence="7" id="KW-0969">Cilium</keyword>
<dbReference type="PANTHER" id="PTHR21532:SF0">
    <property type="entry name" value="CILIA- AND FLAGELLA-ASSOCIATED PROTEIN 36"/>
    <property type="match status" value="1"/>
</dbReference>
<keyword evidence="6" id="KW-0175">Coiled coil</keyword>
<keyword evidence="12" id="KW-1185">Reference proteome</keyword>
<evidence type="ECO:0000256" key="8">
    <source>
        <dbReference type="ARBA" id="ARBA00023273"/>
    </source>
</evidence>
<dbReference type="InterPro" id="IPR038888">
    <property type="entry name" value="CFAP36"/>
</dbReference>
<dbReference type="EMBL" id="BRYB01001436">
    <property type="protein sequence ID" value="GMI25737.1"/>
    <property type="molecule type" value="Genomic_DNA"/>
</dbReference>
<keyword evidence="8" id="KW-0966">Cell projection</keyword>
<dbReference type="Pfam" id="PF11527">
    <property type="entry name" value="ARL2_Bind_BART"/>
    <property type="match status" value="1"/>
</dbReference>
<evidence type="ECO:0000256" key="1">
    <source>
        <dbReference type="ARBA" id="ARBA00004138"/>
    </source>
</evidence>
<name>A0ABQ6MH47_9STRA</name>
<evidence type="ECO:0000256" key="4">
    <source>
        <dbReference type="ARBA" id="ARBA00021815"/>
    </source>
</evidence>
<dbReference type="Proteomes" id="UP001165060">
    <property type="component" value="Unassembled WGS sequence"/>
</dbReference>
<evidence type="ECO:0000256" key="7">
    <source>
        <dbReference type="ARBA" id="ARBA00023069"/>
    </source>
</evidence>
<feature type="domain" description="BART" evidence="10">
    <location>
        <begin position="13"/>
        <end position="124"/>
    </location>
</feature>
<evidence type="ECO:0000313" key="11">
    <source>
        <dbReference type="EMBL" id="GMI25737.1"/>
    </source>
</evidence>
<evidence type="ECO:0000259" key="10">
    <source>
        <dbReference type="Pfam" id="PF11527"/>
    </source>
</evidence>
<reference evidence="11 12" key="1">
    <citation type="journal article" date="2023" name="Commun. Biol.">
        <title>Genome analysis of Parmales, the sister group of diatoms, reveals the evolutionary specialization of diatoms from phago-mixotrophs to photoautotrophs.</title>
        <authorList>
            <person name="Ban H."/>
            <person name="Sato S."/>
            <person name="Yoshikawa S."/>
            <person name="Yamada K."/>
            <person name="Nakamura Y."/>
            <person name="Ichinomiya M."/>
            <person name="Sato N."/>
            <person name="Blanc-Mathieu R."/>
            <person name="Endo H."/>
            <person name="Kuwata A."/>
            <person name="Ogata H."/>
        </authorList>
    </citation>
    <scope>NUCLEOTIDE SEQUENCE [LARGE SCALE GENOMIC DNA]</scope>
</reference>